<evidence type="ECO:0000313" key="2">
    <source>
        <dbReference type="Proteomes" id="UP000076512"/>
    </source>
</evidence>
<protein>
    <recommendedName>
        <fullName evidence="3">Resolvase/invertase-type recombinase catalytic domain-containing protein</fullName>
    </recommendedName>
</protein>
<organism evidence="1 2">
    <name type="scientific">Nocardia terpenica</name>
    <dbReference type="NCBI Taxonomy" id="455432"/>
    <lineage>
        <taxon>Bacteria</taxon>
        <taxon>Bacillati</taxon>
        <taxon>Actinomycetota</taxon>
        <taxon>Actinomycetes</taxon>
        <taxon>Mycobacteriales</taxon>
        <taxon>Nocardiaceae</taxon>
        <taxon>Nocardia</taxon>
    </lineage>
</organism>
<dbReference type="AlphaFoldDB" id="A0A164HDU3"/>
<keyword evidence="2" id="KW-1185">Reference proteome</keyword>
<evidence type="ECO:0000313" key="1">
    <source>
        <dbReference type="EMBL" id="KZM68427.1"/>
    </source>
</evidence>
<proteinExistence type="predicted"/>
<reference evidence="1 2" key="1">
    <citation type="submission" date="2016-04" db="EMBL/GenBank/DDBJ databases">
        <authorList>
            <person name="Evans L.H."/>
            <person name="Alamgir A."/>
            <person name="Owens N."/>
            <person name="Weber N.D."/>
            <person name="Virtaneva K."/>
            <person name="Barbian K."/>
            <person name="Babar A."/>
            <person name="Rosenke K."/>
        </authorList>
    </citation>
    <scope>NUCLEOTIDE SEQUENCE [LARGE SCALE GENOMIC DNA]</scope>
    <source>
        <strain evidence="1 2">IFM 0406</strain>
    </source>
</reference>
<dbReference type="EMBL" id="LWGR01000021">
    <property type="protein sequence ID" value="KZM68427.1"/>
    <property type="molecule type" value="Genomic_DNA"/>
</dbReference>
<comment type="caution">
    <text evidence="1">The sequence shown here is derived from an EMBL/GenBank/DDBJ whole genome shotgun (WGS) entry which is preliminary data.</text>
</comment>
<name>A0A164HDU3_9NOCA</name>
<accession>A0A164HDU3</accession>
<evidence type="ECO:0008006" key="3">
    <source>
        <dbReference type="Google" id="ProtNLM"/>
    </source>
</evidence>
<sequence>MRPVAVGYLHRGVSGVRQSWDEEQIRSLARRFGYNLAKIVTFGEHTDAPTQRLCTVVARMHAAAVITPSVLHFDTAEVPAELIRVAAVVTVDTQATYARTG</sequence>
<dbReference type="OrthoDB" id="4559413at2"/>
<gene>
    <name evidence="1" type="ORF">AWN90_11155</name>
</gene>
<dbReference type="RefSeq" id="WP_067580015.1">
    <property type="nucleotide sequence ID" value="NZ_JABMCZ010000002.1"/>
</dbReference>
<dbReference type="Proteomes" id="UP000076512">
    <property type="component" value="Unassembled WGS sequence"/>
</dbReference>